<dbReference type="Pfam" id="PF00691">
    <property type="entry name" value="OmpA"/>
    <property type="match status" value="1"/>
</dbReference>
<dbReference type="SUPFAM" id="SSF103088">
    <property type="entry name" value="OmpA-like"/>
    <property type="match status" value="1"/>
</dbReference>
<keyword evidence="6 7" id="KW-0472">Membrane</keyword>
<organism evidence="10 11">
    <name type="scientific">Clostridium tertium</name>
    <dbReference type="NCBI Taxonomy" id="1559"/>
    <lineage>
        <taxon>Bacteria</taxon>
        <taxon>Bacillati</taxon>
        <taxon>Bacillota</taxon>
        <taxon>Clostridia</taxon>
        <taxon>Eubacteriales</taxon>
        <taxon>Clostridiaceae</taxon>
        <taxon>Clostridium</taxon>
    </lineage>
</organism>
<protein>
    <submittedName>
        <fullName evidence="10">OmpA family protein</fullName>
    </submittedName>
</protein>
<evidence type="ECO:0000256" key="2">
    <source>
        <dbReference type="ARBA" id="ARBA00008914"/>
    </source>
</evidence>
<dbReference type="InterPro" id="IPR006665">
    <property type="entry name" value="OmpA-like"/>
</dbReference>
<feature type="transmembrane region" description="Helical" evidence="8">
    <location>
        <begin position="15"/>
        <end position="35"/>
    </location>
</feature>
<evidence type="ECO:0000256" key="6">
    <source>
        <dbReference type="ARBA" id="ARBA00023136"/>
    </source>
</evidence>
<dbReference type="AlphaFoldDB" id="A0A9X3XJY9"/>
<evidence type="ECO:0000256" key="8">
    <source>
        <dbReference type="SAM" id="Phobius"/>
    </source>
</evidence>
<dbReference type="InterPro" id="IPR050330">
    <property type="entry name" value="Bact_OuterMem_StrucFunc"/>
</dbReference>
<gene>
    <name evidence="10" type="ORF">NE398_02510</name>
</gene>
<dbReference type="PANTHER" id="PTHR30329:SF21">
    <property type="entry name" value="LIPOPROTEIN YIAD-RELATED"/>
    <property type="match status" value="1"/>
</dbReference>
<dbReference type="Proteomes" id="UP001141183">
    <property type="component" value="Unassembled WGS sequence"/>
</dbReference>
<sequence>MKKRVEKPENHERWLLTYSDLITLLMIFFVVLYSASSVNESKYKQLATSMGDVFTGGYSVLGSAENSGSSSDEQGELKPLVQTEEEKLQGIESQVNDIVKDLELEGSVTTSIEERGLIISFTDNVFFDSAKADIKEELKPKLISVSNILNKIDNYVRVEGHTDNLPISTSDYHSNWQLSSVRASNVVEFLISYGSISPSRLSAVGYGEYRPVADNTAEEGRAKNRRVDILILNNKFDNIEMN</sequence>
<evidence type="ECO:0000256" key="7">
    <source>
        <dbReference type="PROSITE-ProRule" id="PRU00473"/>
    </source>
</evidence>
<evidence type="ECO:0000256" key="5">
    <source>
        <dbReference type="ARBA" id="ARBA00022989"/>
    </source>
</evidence>
<dbReference type="Gene3D" id="3.30.1330.60">
    <property type="entry name" value="OmpA-like domain"/>
    <property type="match status" value="1"/>
</dbReference>
<reference evidence="10" key="1">
    <citation type="submission" date="2022-05" db="EMBL/GenBank/DDBJ databases">
        <title>Draft genome sequence of Clostridium tertium strain CP3 isolated from Peru.</title>
        <authorList>
            <person name="Hurtado R."/>
            <person name="Lima L."/>
            <person name="Sousa T."/>
            <person name="Jaiswal A.K."/>
            <person name="Tiwari S."/>
            <person name="Maturrano L."/>
            <person name="Brenig B."/>
            <person name="Azevedo V."/>
        </authorList>
    </citation>
    <scope>NUCLEOTIDE SEQUENCE</scope>
    <source>
        <strain evidence="10">CP3</strain>
    </source>
</reference>
<evidence type="ECO:0000256" key="1">
    <source>
        <dbReference type="ARBA" id="ARBA00004162"/>
    </source>
</evidence>
<comment type="caution">
    <text evidence="10">The sequence shown here is derived from an EMBL/GenBank/DDBJ whole genome shotgun (WGS) entry which is preliminary data.</text>
</comment>
<evidence type="ECO:0000313" key="10">
    <source>
        <dbReference type="EMBL" id="MDC4239044.1"/>
    </source>
</evidence>
<keyword evidence="11" id="KW-1185">Reference proteome</keyword>
<comment type="similarity">
    <text evidence="2">Belongs to the MotB family.</text>
</comment>
<dbReference type="PROSITE" id="PS51123">
    <property type="entry name" value="OMPA_2"/>
    <property type="match status" value="1"/>
</dbReference>
<dbReference type="Pfam" id="PF13677">
    <property type="entry name" value="MotB_plug"/>
    <property type="match status" value="1"/>
</dbReference>
<dbReference type="EMBL" id="JAMRYU010000002">
    <property type="protein sequence ID" value="MDC4239044.1"/>
    <property type="molecule type" value="Genomic_DNA"/>
</dbReference>
<evidence type="ECO:0000259" key="9">
    <source>
        <dbReference type="PROSITE" id="PS51123"/>
    </source>
</evidence>
<keyword evidence="4 8" id="KW-0812">Transmembrane</keyword>
<accession>A0A9X3XJY9</accession>
<feature type="domain" description="OmpA-like" evidence="9">
    <location>
        <begin position="114"/>
        <end position="235"/>
    </location>
</feature>
<dbReference type="PANTHER" id="PTHR30329">
    <property type="entry name" value="STATOR ELEMENT OF FLAGELLAR MOTOR COMPLEX"/>
    <property type="match status" value="1"/>
</dbReference>
<evidence type="ECO:0000256" key="4">
    <source>
        <dbReference type="ARBA" id="ARBA00022692"/>
    </source>
</evidence>
<dbReference type="GO" id="GO:0005886">
    <property type="term" value="C:plasma membrane"/>
    <property type="evidence" value="ECO:0007669"/>
    <property type="project" value="UniProtKB-SubCell"/>
</dbReference>
<keyword evidence="5 8" id="KW-1133">Transmembrane helix</keyword>
<dbReference type="RefSeq" id="WP_097032766.1">
    <property type="nucleotide sequence ID" value="NZ_CAXSLY010000001.1"/>
</dbReference>
<proteinExistence type="inferred from homology"/>
<evidence type="ECO:0000256" key="3">
    <source>
        <dbReference type="ARBA" id="ARBA00022475"/>
    </source>
</evidence>
<dbReference type="InterPro" id="IPR025713">
    <property type="entry name" value="MotB-like_N_dom"/>
</dbReference>
<keyword evidence="3" id="KW-1003">Cell membrane</keyword>
<name>A0A9X3XJY9_9CLOT</name>
<evidence type="ECO:0000313" key="11">
    <source>
        <dbReference type="Proteomes" id="UP001141183"/>
    </source>
</evidence>
<dbReference type="CDD" id="cd07185">
    <property type="entry name" value="OmpA_C-like"/>
    <property type="match status" value="1"/>
</dbReference>
<dbReference type="InterPro" id="IPR036737">
    <property type="entry name" value="OmpA-like_sf"/>
</dbReference>
<comment type="subcellular location">
    <subcellularLocation>
        <location evidence="1">Cell membrane</location>
        <topology evidence="1">Single-pass membrane protein</topology>
    </subcellularLocation>
</comment>